<sequence>MCLCCMVRPAQLKAGHLKLLRLAATLVPFNPHVDNFTNHISSPGKLFLCKVHVRGSAQAEKISLELNNVRLMMFVFVCVEKTVVILRQTLFKEWFLYSDES</sequence>
<gene>
    <name evidence="1" type="ORF">XENOCAPTIV_014607</name>
</gene>
<evidence type="ECO:0000313" key="2">
    <source>
        <dbReference type="Proteomes" id="UP001434883"/>
    </source>
</evidence>
<keyword evidence="2" id="KW-1185">Reference proteome</keyword>
<dbReference type="EMBL" id="JAHRIN010036635">
    <property type="protein sequence ID" value="MEQ2204528.1"/>
    <property type="molecule type" value="Genomic_DNA"/>
</dbReference>
<protein>
    <submittedName>
        <fullName evidence="1">Uncharacterized protein</fullName>
    </submittedName>
</protein>
<proteinExistence type="predicted"/>
<name>A0ABV0R8Q5_9TELE</name>
<reference evidence="1 2" key="1">
    <citation type="submission" date="2021-06" db="EMBL/GenBank/DDBJ databases">
        <authorList>
            <person name="Palmer J.M."/>
        </authorList>
    </citation>
    <scope>NUCLEOTIDE SEQUENCE [LARGE SCALE GENOMIC DNA]</scope>
    <source>
        <strain evidence="1 2">XC_2019</strain>
        <tissue evidence="1">Muscle</tissue>
    </source>
</reference>
<accession>A0ABV0R8Q5</accession>
<evidence type="ECO:0000313" key="1">
    <source>
        <dbReference type="EMBL" id="MEQ2204528.1"/>
    </source>
</evidence>
<dbReference type="Proteomes" id="UP001434883">
    <property type="component" value="Unassembled WGS sequence"/>
</dbReference>
<comment type="caution">
    <text evidence="1">The sequence shown here is derived from an EMBL/GenBank/DDBJ whole genome shotgun (WGS) entry which is preliminary data.</text>
</comment>
<organism evidence="1 2">
    <name type="scientific">Xenoophorus captivus</name>
    <dbReference type="NCBI Taxonomy" id="1517983"/>
    <lineage>
        <taxon>Eukaryota</taxon>
        <taxon>Metazoa</taxon>
        <taxon>Chordata</taxon>
        <taxon>Craniata</taxon>
        <taxon>Vertebrata</taxon>
        <taxon>Euteleostomi</taxon>
        <taxon>Actinopterygii</taxon>
        <taxon>Neopterygii</taxon>
        <taxon>Teleostei</taxon>
        <taxon>Neoteleostei</taxon>
        <taxon>Acanthomorphata</taxon>
        <taxon>Ovalentaria</taxon>
        <taxon>Atherinomorphae</taxon>
        <taxon>Cyprinodontiformes</taxon>
        <taxon>Goodeidae</taxon>
        <taxon>Xenoophorus</taxon>
    </lineage>
</organism>